<sequence>MKSQLLSNPMVAAYAGLTVGILGSLGDRLLVSVVYSLILGGLFFVATYFIEKVIVKHKKSG</sequence>
<keyword evidence="1" id="KW-0472">Membrane</keyword>
<accession>A0A859FGQ4</accession>
<evidence type="ECO:0000256" key="1">
    <source>
        <dbReference type="SAM" id="Phobius"/>
    </source>
</evidence>
<organism evidence="2 3">
    <name type="scientific">Paenalkalicoccus suaedae</name>
    <dbReference type="NCBI Taxonomy" id="2592382"/>
    <lineage>
        <taxon>Bacteria</taxon>
        <taxon>Bacillati</taxon>
        <taxon>Bacillota</taxon>
        <taxon>Bacilli</taxon>
        <taxon>Bacillales</taxon>
        <taxon>Bacillaceae</taxon>
        <taxon>Paenalkalicoccus</taxon>
    </lineage>
</organism>
<name>A0A859FGQ4_9BACI</name>
<keyword evidence="3" id="KW-1185">Reference proteome</keyword>
<feature type="transmembrane region" description="Helical" evidence="1">
    <location>
        <begin position="5"/>
        <end position="23"/>
    </location>
</feature>
<keyword evidence="1" id="KW-1133">Transmembrane helix</keyword>
<dbReference type="EMBL" id="CP041372">
    <property type="protein sequence ID" value="QKS72287.1"/>
    <property type="molecule type" value="Genomic_DNA"/>
</dbReference>
<evidence type="ECO:0000313" key="2">
    <source>
        <dbReference type="EMBL" id="QKS72287.1"/>
    </source>
</evidence>
<evidence type="ECO:0000313" key="3">
    <source>
        <dbReference type="Proteomes" id="UP000318138"/>
    </source>
</evidence>
<dbReference type="RefSeq" id="WP_176010268.1">
    <property type="nucleotide sequence ID" value="NZ_CP041372.2"/>
</dbReference>
<keyword evidence="1" id="KW-0812">Transmembrane</keyword>
<dbReference type="KEGG" id="psua:FLK61_37260"/>
<protein>
    <submittedName>
        <fullName evidence="2">Uncharacterized protein</fullName>
    </submittedName>
</protein>
<dbReference type="Proteomes" id="UP000318138">
    <property type="component" value="Chromosome"/>
</dbReference>
<reference evidence="3" key="1">
    <citation type="submission" date="2019-07" db="EMBL/GenBank/DDBJ databases">
        <title>Bacillus alkalisoli sp. nov. isolated from saline soil.</title>
        <authorList>
            <person name="Sun J.-Q."/>
            <person name="Xu L."/>
        </authorList>
    </citation>
    <scope>NUCLEOTIDE SEQUENCE [LARGE SCALE GENOMIC DNA]</scope>
    <source>
        <strain evidence="3">M4U3P1</strain>
    </source>
</reference>
<gene>
    <name evidence="2" type="ORF">FLK61_37260</name>
</gene>
<proteinExistence type="predicted"/>
<dbReference type="AlphaFoldDB" id="A0A859FGQ4"/>
<feature type="transmembrane region" description="Helical" evidence="1">
    <location>
        <begin position="29"/>
        <end position="50"/>
    </location>
</feature>